<dbReference type="PANTHER" id="PTHR18895:SF74">
    <property type="entry name" value="MTRF1L RELEASE FACTOR GLUTAMINE METHYLTRANSFERASE"/>
    <property type="match status" value="1"/>
</dbReference>
<dbReference type="GO" id="GO:0032259">
    <property type="term" value="P:methylation"/>
    <property type="evidence" value="ECO:0007669"/>
    <property type="project" value="UniProtKB-KW"/>
</dbReference>
<dbReference type="GO" id="GO:0102559">
    <property type="term" value="F:peptide chain release factor N(5)-glutamine methyltransferase activity"/>
    <property type="evidence" value="ECO:0007669"/>
    <property type="project" value="UniProtKB-EC"/>
</dbReference>
<proteinExistence type="inferred from homology"/>
<dbReference type="PANTHER" id="PTHR18895">
    <property type="entry name" value="HEMK METHYLTRANSFERASE"/>
    <property type="match status" value="1"/>
</dbReference>
<dbReference type="NCBIfam" id="TIGR00536">
    <property type="entry name" value="hemK_fam"/>
    <property type="match status" value="1"/>
</dbReference>
<reference evidence="8 9" key="1">
    <citation type="submission" date="2016-10" db="EMBL/GenBank/DDBJ databases">
        <authorList>
            <person name="de Groot N.N."/>
        </authorList>
    </citation>
    <scope>NUCLEOTIDE SEQUENCE [LARGE SCALE GENOMIC DNA]</scope>
    <source>
        <strain evidence="8 9">CGMCC 1.5012</strain>
    </source>
</reference>
<feature type="binding site" evidence="5">
    <location>
        <position position="143"/>
    </location>
    <ligand>
        <name>S-adenosyl-L-methionine</name>
        <dbReference type="ChEBI" id="CHEBI:59789"/>
    </ligand>
</feature>
<dbReference type="RefSeq" id="WP_092637699.1">
    <property type="nucleotide sequence ID" value="NZ_FNID01000003.1"/>
</dbReference>
<keyword evidence="3 5" id="KW-0949">S-adenosyl-L-methionine</keyword>
<evidence type="ECO:0000256" key="4">
    <source>
        <dbReference type="ARBA" id="ARBA00048391"/>
    </source>
</evidence>
<keyword evidence="1 5" id="KW-0489">Methyltransferase</keyword>
<evidence type="ECO:0000256" key="2">
    <source>
        <dbReference type="ARBA" id="ARBA00022679"/>
    </source>
</evidence>
<evidence type="ECO:0000259" key="7">
    <source>
        <dbReference type="Pfam" id="PF17827"/>
    </source>
</evidence>
<organism evidence="8 9">
    <name type="scientific">Acetanaerobacterium elongatum</name>
    <dbReference type="NCBI Taxonomy" id="258515"/>
    <lineage>
        <taxon>Bacteria</taxon>
        <taxon>Bacillati</taxon>
        <taxon>Bacillota</taxon>
        <taxon>Clostridia</taxon>
        <taxon>Eubacteriales</taxon>
        <taxon>Oscillospiraceae</taxon>
        <taxon>Acetanaerobacterium</taxon>
    </lineage>
</organism>
<dbReference type="InterPro" id="IPR004556">
    <property type="entry name" value="HemK-like"/>
</dbReference>
<dbReference type="AlphaFoldDB" id="A0A1G9V120"/>
<dbReference type="HAMAP" id="MF_02126">
    <property type="entry name" value="RF_methyltr_PrmC"/>
    <property type="match status" value="1"/>
</dbReference>
<feature type="domain" description="Release factor glutamine methyltransferase N-terminal" evidence="7">
    <location>
        <begin position="6"/>
        <end position="75"/>
    </location>
</feature>
<dbReference type="InterPro" id="IPR007848">
    <property type="entry name" value="Small_mtfrase_dom"/>
</dbReference>
<dbReference type="EMBL" id="FNID01000003">
    <property type="protein sequence ID" value="SDM65605.1"/>
    <property type="molecule type" value="Genomic_DNA"/>
</dbReference>
<dbReference type="InterPro" id="IPR029063">
    <property type="entry name" value="SAM-dependent_MTases_sf"/>
</dbReference>
<feature type="domain" description="Methyltransferase small" evidence="6">
    <location>
        <begin position="112"/>
        <end position="200"/>
    </location>
</feature>
<comment type="catalytic activity">
    <reaction evidence="4 5">
        <text>L-glutaminyl-[peptide chain release factor] + S-adenosyl-L-methionine = N(5)-methyl-L-glutaminyl-[peptide chain release factor] + S-adenosyl-L-homocysteine + H(+)</text>
        <dbReference type="Rhea" id="RHEA:42896"/>
        <dbReference type="Rhea" id="RHEA-COMP:10271"/>
        <dbReference type="Rhea" id="RHEA-COMP:10272"/>
        <dbReference type="ChEBI" id="CHEBI:15378"/>
        <dbReference type="ChEBI" id="CHEBI:30011"/>
        <dbReference type="ChEBI" id="CHEBI:57856"/>
        <dbReference type="ChEBI" id="CHEBI:59789"/>
        <dbReference type="ChEBI" id="CHEBI:61891"/>
        <dbReference type="EC" id="2.1.1.297"/>
    </reaction>
</comment>
<dbReference type="InterPro" id="IPR019874">
    <property type="entry name" value="RF_methyltr_PrmC"/>
</dbReference>
<dbReference type="SUPFAM" id="SSF53335">
    <property type="entry name" value="S-adenosyl-L-methionine-dependent methyltransferases"/>
    <property type="match status" value="1"/>
</dbReference>
<protein>
    <recommendedName>
        <fullName evidence="5">Release factor glutamine methyltransferase</fullName>
        <shortName evidence="5">RF MTase</shortName>
        <ecNumber evidence="5">2.1.1.297</ecNumber>
    </recommendedName>
    <alternativeName>
        <fullName evidence="5">N5-glutamine methyltransferase PrmC</fullName>
    </alternativeName>
    <alternativeName>
        <fullName evidence="5">Protein-(glutamine-N5) MTase PrmC</fullName>
    </alternativeName>
    <alternativeName>
        <fullName evidence="5">Protein-glutamine N-methyltransferase PrmC</fullName>
    </alternativeName>
</protein>
<dbReference type="OrthoDB" id="9800643at2"/>
<name>A0A1G9V120_9FIRM</name>
<dbReference type="CDD" id="cd02440">
    <property type="entry name" value="AdoMet_MTases"/>
    <property type="match status" value="1"/>
</dbReference>
<feature type="binding site" evidence="5">
    <location>
        <position position="189"/>
    </location>
    <ligand>
        <name>S-adenosyl-L-methionine</name>
        <dbReference type="ChEBI" id="CHEBI:59789"/>
    </ligand>
</feature>
<comment type="caution">
    <text evidence="5">Lacks conserved residue(s) required for the propagation of feature annotation.</text>
</comment>
<dbReference type="Gene3D" id="1.10.8.10">
    <property type="entry name" value="DNA helicase RuvA subunit, C-terminal domain"/>
    <property type="match status" value="1"/>
</dbReference>
<dbReference type="InterPro" id="IPR050320">
    <property type="entry name" value="N5-glutamine_MTase"/>
</dbReference>
<evidence type="ECO:0000259" key="6">
    <source>
        <dbReference type="Pfam" id="PF05175"/>
    </source>
</evidence>
<gene>
    <name evidence="5" type="primary">prmC</name>
    <name evidence="8" type="ORF">SAMN05192585_10312</name>
</gene>
<evidence type="ECO:0000256" key="5">
    <source>
        <dbReference type="HAMAP-Rule" id="MF_02126"/>
    </source>
</evidence>
<dbReference type="GO" id="GO:0003676">
    <property type="term" value="F:nucleic acid binding"/>
    <property type="evidence" value="ECO:0007669"/>
    <property type="project" value="InterPro"/>
</dbReference>
<evidence type="ECO:0000313" key="8">
    <source>
        <dbReference type="EMBL" id="SDM65605.1"/>
    </source>
</evidence>
<feature type="binding site" evidence="5">
    <location>
        <begin position="189"/>
        <end position="192"/>
    </location>
    <ligand>
        <name>substrate</name>
    </ligand>
</feature>
<evidence type="ECO:0000256" key="3">
    <source>
        <dbReference type="ARBA" id="ARBA00022691"/>
    </source>
</evidence>
<dbReference type="InterPro" id="IPR040758">
    <property type="entry name" value="PrmC_N"/>
</dbReference>
<evidence type="ECO:0000313" key="9">
    <source>
        <dbReference type="Proteomes" id="UP000199182"/>
    </source>
</evidence>
<keyword evidence="2 5" id="KW-0808">Transferase</keyword>
<dbReference type="EC" id="2.1.1.297" evidence="5"/>
<dbReference type="Gene3D" id="3.40.50.150">
    <property type="entry name" value="Vaccinia Virus protein VP39"/>
    <property type="match status" value="1"/>
</dbReference>
<dbReference type="Pfam" id="PF05175">
    <property type="entry name" value="MTS"/>
    <property type="match status" value="1"/>
</dbReference>
<accession>A0A1G9V120</accession>
<dbReference type="InterPro" id="IPR002052">
    <property type="entry name" value="DNA_methylase_N6_adenine_CS"/>
</dbReference>
<comment type="function">
    <text evidence="5">Methylates the class 1 translation termination release factors RF1/PrfA and RF2/PrfB on the glutamine residue of the universally conserved GGQ motif.</text>
</comment>
<dbReference type="Proteomes" id="UP000199182">
    <property type="component" value="Unassembled WGS sequence"/>
</dbReference>
<comment type="similarity">
    <text evidence="5">Belongs to the protein N5-glutamine methyltransferase family. PrmC subfamily.</text>
</comment>
<dbReference type="NCBIfam" id="TIGR03534">
    <property type="entry name" value="RF_mod_PrmC"/>
    <property type="match status" value="1"/>
</dbReference>
<dbReference type="STRING" id="258515.SAMN05192585_10312"/>
<evidence type="ECO:0000256" key="1">
    <source>
        <dbReference type="ARBA" id="ARBA00022603"/>
    </source>
</evidence>
<keyword evidence="9" id="KW-1185">Reference proteome</keyword>
<dbReference type="Pfam" id="PF17827">
    <property type="entry name" value="PrmC_N"/>
    <property type="match status" value="1"/>
</dbReference>
<sequence length="285" mass="31293">MTIKTMIQQATNELLAAGVEAAATEARFLVESLCALDRKQMLMHSNMILTDEEVASVESAVKKRGTGYPLQYLIGRWEFYGLPFEVGEGVLIPRADTEALVDEALAVMEPIVKPAVADLCSGSGCIAVAIARKRPDSRVMAVEVSQEAYPYLEKNIVLNKTDNIAPVKADVLGGISLSMAGAFDVIVSNPPYIKTDDMEKLQREVLFEPSVALDGRKDGLYYYREITRRWKQCLKPGGVLLYEVGYDQADEVAAILLQNGFEDIRKKNDLNGIARVVSGVRTSSL</sequence>
<dbReference type="PROSITE" id="PS00092">
    <property type="entry name" value="N6_MTASE"/>
    <property type="match status" value="1"/>
</dbReference>